<dbReference type="CDD" id="cd01368">
    <property type="entry name" value="KISc_KIF23_like"/>
    <property type="match status" value="1"/>
</dbReference>
<sequence length="853" mass="97688">MKSTRMRTPARPMLPPKTPKSRQTSRENLIQKDPVQVFCRIRPMQSDADLSCVRVVSSSTVALIPPESAINYKISCNKETQYVFKHIFDVDSTQHEVFSTVAQPLVEGLIKGRNGLLFSYGVTGSGKTFTMTGNKQNRGIMPRCLDVLFKTISDYQAKKFVFKPDRLNGFDVLSEADAMLHRQAEINSRLTKLERQYTDIEIASTASSDVTTLGGIDEDNSYAVFITYVEIYNNSVFDLLEPITNNRNQTPQTKIIREDVNRNMFVHGVTEVEVKSVEEALNAFHTGQKRKRMGHTILNAESSRSHSVFTIRLVQAPVDNNGEYVLQDREKLIVSQLSLVDLAGSERTNRTKNTGQRLREAGNINNSLMTLRNCLEILRENLMTGANKKVPYRDTKLTHLFKNYFDGEGQVKMIVCINPRSEDYDETAHVMKFAELTQEVQIARPTPMKPTLDNGLTPGRRKANQLFKQAVQNLEENGNYDARSLEIDLGLIYKLPSFPDFQLRNDNISDILKELMTCLEDRIKVRQRLNEDFDARQKDVRQLIYSIETDNLRLKTENAAVTATLNQERERIKILESKIIRYETMVDNLNRRIRDKDEYIAQVEQDLNEKQHQISKKEQEKERQRRHFDNKLAQESGKKQRELEEKLNDQERKFKDRMRTQEEKLRLVTDIVNGNDVRSGPVSNLIDRFEAAPMSERKARPRTVTSLRNHRRSKSVGNEGWLEHKAPTIVAPGTVLQPYYKRTKSVTSPEMKDITNSRTSRYCLITQEADTDGELETKLYKGDVIPTNTGGAQVVFDGVECLKQISPTAIKSPSQIRKRKSEENRKTPSKKSNDIGNRCSTGIEGHSSKKQRI</sequence>
<dbReference type="Gene3D" id="2.60.40.4330">
    <property type="entry name" value="Kinesin-like protein Kif23, Arf6-interacting domain"/>
    <property type="match status" value="1"/>
</dbReference>
<dbReference type="GO" id="GO:0003777">
    <property type="term" value="F:microtubule motor activity"/>
    <property type="evidence" value="ECO:0007669"/>
    <property type="project" value="InterPro"/>
</dbReference>
<dbReference type="Proteomes" id="UP001107558">
    <property type="component" value="Chromosome 1"/>
</dbReference>
<comment type="similarity">
    <text evidence="5 6">Belongs to the TRAFAC class myosin-kinesin ATPase superfamily. Kinesin family.</text>
</comment>
<reference evidence="9" key="1">
    <citation type="submission" date="2021-03" db="EMBL/GenBank/DDBJ databases">
        <title>Chromosome level genome of the anhydrobiotic midge Polypedilum vanderplanki.</title>
        <authorList>
            <person name="Yoshida Y."/>
            <person name="Kikawada T."/>
            <person name="Gusev O."/>
        </authorList>
    </citation>
    <scope>NUCLEOTIDE SEQUENCE</scope>
    <source>
        <strain evidence="9">NIAS01</strain>
        <tissue evidence="9">Whole body or cell culture</tissue>
    </source>
</reference>
<dbReference type="SUPFAM" id="SSF52540">
    <property type="entry name" value="P-loop containing nucleoside triphosphate hydrolases"/>
    <property type="match status" value="1"/>
</dbReference>
<dbReference type="OrthoDB" id="2403182at2759"/>
<evidence type="ECO:0000256" key="2">
    <source>
        <dbReference type="ARBA" id="ARBA00022741"/>
    </source>
</evidence>
<dbReference type="InterPro" id="IPR027417">
    <property type="entry name" value="P-loop_NTPase"/>
</dbReference>
<keyword evidence="6" id="KW-0493">Microtubule</keyword>
<dbReference type="PROSITE" id="PS00411">
    <property type="entry name" value="KINESIN_MOTOR_1"/>
    <property type="match status" value="1"/>
</dbReference>
<evidence type="ECO:0000256" key="6">
    <source>
        <dbReference type="RuleBase" id="RU000394"/>
    </source>
</evidence>
<evidence type="ECO:0000313" key="9">
    <source>
        <dbReference type="EMBL" id="KAG5683902.1"/>
    </source>
</evidence>
<keyword evidence="4" id="KW-0206">Cytoskeleton</keyword>
<dbReference type="InterPro" id="IPR019821">
    <property type="entry name" value="Kinesin_motor_CS"/>
</dbReference>
<dbReference type="PANTHER" id="PTHR24115">
    <property type="entry name" value="KINESIN-RELATED"/>
    <property type="match status" value="1"/>
</dbReference>
<dbReference type="SMART" id="SM00129">
    <property type="entry name" value="KISc"/>
    <property type="match status" value="1"/>
</dbReference>
<organism evidence="9 10">
    <name type="scientific">Polypedilum vanderplanki</name>
    <name type="common">Sleeping chironomid midge</name>
    <dbReference type="NCBI Taxonomy" id="319348"/>
    <lineage>
        <taxon>Eukaryota</taxon>
        <taxon>Metazoa</taxon>
        <taxon>Ecdysozoa</taxon>
        <taxon>Arthropoda</taxon>
        <taxon>Hexapoda</taxon>
        <taxon>Insecta</taxon>
        <taxon>Pterygota</taxon>
        <taxon>Neoptera</taxon>
        <taxon>Endopterygota</taxon>
        <taxon>Diptera</taxon>
        <taxon>Nematocera</taxon>
        <taxon>Chironomoidea</taxon>
        <taxon>Chironomidae</taxon>
        <taxon>Chironominae</taxon>
        <taxon>Polypedilum</taxon>
        <taxon>Polypedilum</taxon>
    </lineage>
</organism>
<proteinExistence type="inferred from homology"/>
<dbReference type="GO" id="GO:0008017">
    <property type="term" value="F:microtubule binding"/>
    <property type="evidence" value="ECO:0007669"/>
    <property type="project" value="InterPro"/>
</dbReference>
<accession>A0A9J6CQL3</accession>
<evidence type="ECO:0000256" key="7">
    <source>
        <dbReference type="SAM" id="MobiDB-lite"/>
    </source>
</evidence>
<dbReference type="Gene3D" id="3.40.850.10">
    <property type="entry name" value="Kinesin motor domain"/>
    <property type="match status" value="1"/>
</dbReference>
<dbReference type="InterPro" id="IPR032384">
    <property type="entry name" value="Kif23_Arf-bd"/>
</dbReference>
<evidence type="ECO:0000256" key="1">
    <source>
        <dbReference type="ARBA" id="ARBA00004245"/>
    </source>
</evidence>
<dbReference type="Pfam" id="PF16540">
    <property type="entry name" value="MKLP1_Arf_bdg"/>
    <property type="match status" value="1"/>
</dbReference>
<dbReference type="GO" id="GO:0005524">
    <property type="term" value="F:ATP binding"/>
    <property type="evidence" value="ECO:0007669"/>
    <property type="project" value="UniProtKB-UniRule"/>
</dbReference>
<evidence type="ECO:0000256" key="3">
    <source>
        <dbReference type="ARBA" id="ARBA00022840"/>
    </source>
</evidence>
<comment type="caution">
    <text evidence="9">The sequence shown here is derived from an EMBL/GenBank/DDBJ whole genome shotgun (WGS) entry which is preliminary data.</text>
</comment>
<dbReference type="Pfam" id="PF00225">
    <property type="entry name" value="Kinesin"/>
    <property type="match status" value="1"/>
</dbReference>
<protein>
    <recommendedName>
        <fullName evidence="6">Kinesin-like protein</fullName>
    </recommendedName>
</protein>
<feature type="region of interest" description="Disordered" evidence="7">
    <location>
        <begin position="608"/>
        <end position="656"/>
    </location>
</feature>
<dbReference type="GO" id="GO:0005874">
    <property type="term" value="C:microtubule"/>
    <property type="evidence" value="ECO:0007669"/>
    <property type="project" value="UniProtKB-KW"/>
</dbReference>
<feature type="domain" description="Kinesin motor" evidence="8">
    <location>
        <begin position="34"/>
        <end position="440"/>
    </location>
</feature>
<evidence type="ECO:0000256" key="4">
    <source>
        <dbReference type="ARBA" id="ARBA00023212"/>
    </source>
</evidence>
<gene>
    <name evidence="9" type="ORF">PVAND_013161</name>
</gene>
<keyword evidence="2 5" id="KW-0547">Nucleotide-binding</keyword>
<dbReference type="GO" id="GO:0051256">
    <property type="term" value="P:mitotic spindle midzone assembly"/>
    <property type="evidence" value="ECO:0007669"/>
    <property type="project" value="TreeGrafter"/>
</dbReference>
<dbReference type="AlphaFoldDB" id="A0A9J6CQL3"/>
<comment type="subcellular location">
    <subcellularLocation>
        <location evidence="1">Cytoplasm</location>
        <location evidence="1">Cytoskeleton</location>
    </subcellularLocation>
</comment>
<keyword evidence="3 5" id="KW-0067">ATP-binding</keyword>
<dbReference type="GO" id="GO:0016887">
    <property type="term" value="F:ATP hydrolysis activity"/>
    <property type="evidence" value="ECO:0007669"/>
    <property type="project" value="TreeGrafter"/>
</dbReference>
<dbReference type="PRINTS" id="PR00380">
    <property type="entry name" value="KINESINHEAVY"/>
</dbReference>
<name>A0A9J6CQL3_POLVA</name>
<dbReference type="GO" id="GO:0007018">
    <property type="term" value="P:microtubule-based movement"/>
    <property type="evidence" value="ECO:0007669"/>
    <property type="project" value="InterPro"/>
</dbReference>
<feature type="region of interest" description="Disordered" evidence="7">
    <location>
        <begin position="810"/>
        <end position="853"/>
    </location>
</feature>
<dbReference type="GO" id="GO:0005871">
    <property type="term" value="C:kinesin complex"/>
    <property type="evidence" value="ECO:0007669"/>
    <property type="project" value="TreeGrafter"/>
</dbReference>
<keyword evidence="5 6" id="KW-0505">Motor protein</keyword>
<feature type="region of interest" description="Disordered" evidence="7">
    <location>
        <begin position="1"/>
        <end position="27"/>
    </location>
</feature>
<dbReference type="InterPro" id="IPR001752">
    <property type="entry name" value="Kinesin_motor_dom"/>
</dbReference>
<dbReference type="InterPro" id="IPR027640">
    <property type="entry name" value="Kinesin-like_fam"/>
</dbReference>
<dbReference type="EMBL" id="JADBJN010000001">
    <property type="protein sequence ID" value="KAG5683902.1"/>
    <property type="molecule type" value="Genomic_DNA"/>
</dbReference>
<dbReference type="PANTHER" id="PTHR24115:SF600">
    <property type="entry name" value="KINESIN-LIKE PROTEIN KIF23"/>
    <property type="match status" value="1"/>
</dbReference>
<dbReference type="PROSITE" id="PS50067">
    <property type="entry name" value="KINESIN_MOTOR_2"/>
    <property type="match status" value="1"/>
</dbReference>
<feature type="binding site" evidence="5">
    <location>
        <begin position="121"/>
        <end position="128"/>
    </location>
    <ligand>
        <name>ATP</name>
        <dbReference type="ChEBI" id="CHEBI:30616"/>
    </ligand>
</feature>
<keyword evidence="4" id="KW-0963">Cytoplasm</keyword>
<evidence type="ECO:0000313" key="10">
    <source>
        <dbReference type="Proteomes" id="UP001107558"/>
    </source>
</evidence>
<evidence type="ECO:0000256" key="5">
    <source>
        <dbReference type="PROSITE-ProRule" id="PRU00283"/>
    </source>
</evidence>
<dbReference type="GO" id="GO:0005634">
    <property type="term" value="C:nucleus"/>
    <property type="evidence" value="ECO:0007669"/>
    <property type="project" value="TreeGrafter"/>
</dbReference>
<dbReference type="InterPro" id="IPR036961">
    <property type="entry name" value="Kinesin_motor_dom_sf"/>
</dbReference>
<keyword evidence="10" id="KW-1185">Reference proteome</keyword>
<evidence type="ECO:0000259" key="8">
    <source>
        <dbReference type="PROSITE" id="PS50067"/>
    </source>
</evidence>
<dbReference type="InterPro" id="IPR038105">
    <property type="entry name" value="Kif23_Arf-bd_sf"/>
</dbReference>